<keyword evidence="2" id="KW-1185">Reference proteome</keyword>
<dbReference type="SUPFAM" id="SSF103025">
    <property type="entry name" value="Folate-binding domain"/>
    <property type="match status" value="1"/>
</dbReference>
<name>A0AAW9R4G6_9GAMM</name>
<evidence type="ECO:0000313" key="1">
    <source>
        <dbReference type="EMBL" id="MEJ1249078.1"/>
    </source>
</evidence>
<dbReference type="EMBL" id="JBBDHC010000005">
    <property type="protein sequence ID" value="MEJ1249078.1"/>
    <property type="molecule type" value="Genomic_DNA"/>
</dbReference>
<proteinExistence type="predicted"/>
<dbReference type="Gene3D" id="3.30.70.1400">
    <property type="entry name" value="Aminomethyltransferase beta-barrel domains"/>
    <property type="match status" value="1"/>
</dbReference>
<sequence length="301" mass="32180">MMIKPEPALNLPHLLETGGVLQLSGRDALAFAQAQFANDAASLADGHWQWSLWLSAKGRVLALFALVRIDAQRLVLWLPDVFAESFADALQRFRFRSKVEITALPEAQAAIGFDAPAHWGFDARGNRTDLARDAQGDWARIALDMGGAGARTLCLYSNARAGFSVDADASARWRMDDIAHGLPRLDAAGADAFTPHMLGLDRLGAFSVKKGCYPGQEIVARTHFLGQAKRGPLRFLLAAEPAVGARLTAADGAIAQLVSVARWGGRIEALAVGPQAASPQSWHAEDGSEATVLPLLDGLAR</sequence>
<accession>A0AAW9R4G6</accession>
<evidence type="ECO:0000313" key="2">
    <source>
        <dbReference type="Proteomes" id="UP001364472"/>
    </source>
</evidence>
<dbReference type="InterPro" id="IPR045179">
    <property type="entry name" value="YgfZ/GcvT"/>
</dbReference>
<dbReference type="Proteomes" id="UP001364472">
    <property type="component" value="Unassembled WGS sequence"/>
</dbReference>
<dbReference type="GO" id="GO:0016226">
    <property type="term" value="P:iron-sulfur cluster assembly"/>
    <property type="evidence" value="ECO:0007669"/>
    <property type="project" value="TreeGrafter"/>
</dbReference>
<dbReference type="AlphaFoldDB" id="A0AAW9R4G6"/>
<protein>
    <submittedName>
        <fullName evidence="1">Folate-binding protein</fullName>
    </submittedName>
</protein>
<reference evidence="1 2" key="1">
    <citation type="journal article" date="2016" name="Antonie Van Leeuwenhoek">
        <title>Denitratimonas tolerans gen. nov., sp. nov., a denitrifying bacterium isolated from a bioreactor for tannery wastewater treatment.</title>
        <authorList>
            <person name="Han S.I."/>
            <person name="Kim J.O."/>
            <person name="Lee Y.R."/>
            <person name="Ekpeghere K.I."/>
            <person name="Koh S.C."/>
            <person name="Whang K.S."/>
        </authorList>
    </citation>
    <scope>NUCLEOTIDE SEQUENCE [LARGE SCALE GENOMIC DNA]</scope>
    <source>
        <strain evidence="1 2">KACC 17565</strain>
    </source>
</reference>
<organism evidence="1 2">
    <name type="scientific">Denitratimonas tolerans</name>
    <dbReference type="NCBI Taxonomy" id="1338420"/>
    <lineage>
        <taxon>Bacteria</taxon>
        <taxon>Pseudomonadati</taxon>
        <taxon>Pseudomonadota</taxon>
        <taxon>Gammaproteobacteria</taxon>
        <taxon>Lysobacterales</taxon>
        <taxon>Lysobacteraceae</taxon>
        <taxon>Denitratimonas</taxon>
    </lineage>
</organism>
<dbReference type="PANTHER" id="PTHR22602:SF0">
    <property type="entry name" value="TRANSFERASE CAF17, MITOCHONDRIAL-RELATED"/>
    <property type="match status" value="1"/>
</dbReference>
<dbReference type="NCBIfam" id="TIGR03317">
    <property type="entry name" value="ygfZ_signature"/>
    <property type="match status" value="1"/>
</dbReference>
<dbReference type="Gene3D" id="2.40.30.160">
    <property type="match status" value="1"/>
</dbReference>
<dbReference type="PANTHER" id="PTHR22602">
    <property type="entry name" value="TRANSFERASE CAF17, MITOCHONDRIAL-RELATED"/>
    <property type="match status" value="1"/>
</dbReference>
<comment type="caution">
    <text evidence="1">The sequence shown here is derived from an EMBL/GenBank/DDBJ whole genome shotgun (WGS) entry which is preliminary data.</text>
</comment>
<dbReference type="InterPro" id="IPR017703">
    <property type="entry name" value="YgfZ/GCV_T_CS"/>
</dbReference>
<gene>
    <name evidence="1" type="ORF">WB794_05255</name>
</gene>
<dbReference type="RefSeq" id="WP_337334791.1">
    <property type="nucleotide sequence ID" value="NZ_JBBDHC010000005.1"/>
</dbReference>